<dbReference type="PANTHER" id="PTHR11439">
    <property type="entry name" value="GAG-POL-RELATED RETROTRANSPOSON"/>
    <property type="match status" value="1"/>
</dbReference>
<reference evidence="2" key="1">
    <citation type="journal article" date="2014" name="Nat. Commun.">
        <title>The emerging biofuel crop Camelina sativa retains a highly undifferentiated hexaploid genome structure.</title>
        <authorList>
            <person name="Kagale S."/>
            <person name="Koh C."/>
            <person name="Nixon J."/>
            <person name="Bollina V."/>
            <person name="Clarke W.E."/>
            <person name="Tuteja R."/>
            <person name="Spillane C."/>
            <person name="Robinson S.J."/>
            <person name="Links M.G."/>
            <person name="Clarke C."/>
            <person name="Higgins E.E."/>
            <person name="Huebert T."/>
            <person name="Sharpe A.G."/>
            <person name="Parkin I.A."/>
        </authorList>
    </citation>
    <scope>NUCLEOTIDE SEQUENCE [LARGE SCALE GENOMIC DNA]</scope>
    <source>
        <strain evidence="2">cv. DH55</strain>
    </source>
</reference>
<protein>
    <submittedName>
        <fullName evidence="3">Uncharacterized protein LOC104767863</fullName>
    </submittedName>
</protein>
<feature type="domain" description="Reverse transcriptase Ty1/copia-type" evidence="1">
    <location>
        <begin position="1"/>
        <end position="49"/>
    </location>
</feature>
<sequence length="266" mass="30103">MTDLEELHYFLGISIKRNTSGLFLNQCNYAADILHRANMTHCNPCTTPADTHTKLEAAVGPSVANPTLYQSLVGALQYLTFTHPDISFAVQQVCLFMHDPREIHFKALKRILRYVKGTLDFGLQLYPTTSTGLVVYTDADWAGCPTTRRSTSGYCIFHGDNLISWSAKRQHTVSRSSAEAEYRGVANAVAETTWLRNILLELHRPLLKATLVYCDNVSPLYLSSNPIQHQRMKHVEFDLHFVRECCPRRCQGSTRSFFTPICGHLH</sequence>
<name>A0ABM1RBR8_CAMSA</name>
<keyword evidence="2" id="KW-1185">Reference proteome</keyword>
<dbReference type="GeneID" id="104767863"/>
<accession>A0ABM1RBR8</accession>
<reference evidence="3" key="2">
    <citation type="submission" date="2025-08" db="UniProtKB">
        <authorList>
            <consortium name="RefSeq"/>
        </authorList>
    </citation>
    <scope>IDENTIFICATION</scope>
    <source>
        <tissue evidence="3">Leaf</tissue>
    </source>
</reference>
<dbReference type="PANTHER" id="PTHR11439:SF524">
    <property type="entry name" value="RNA-DIRECTED DNA POLYMERASE, PROTEIN KINASE RLK-PELLE-DLSV FAMILY"/>
    <property type="match status" value="1"/>
</dbReference>
<dbReference type="SUPFAM" id="SSF56672">
    <property type="entry name" value="DNA/RNA polymerases"/>
    <property type="match status" value="1"/>
</dbReference>
<evidence type="ECO:0000313" key="2">
    <source>
        <dbReference type="Proteomes" id="UP000694864"/>
    </source>
</evidence>
<gene>
    <name evidence="3" type="primary">LOC104767863</name>
</gene>
<dbReference type="Pfam" id="PF07727">
    <property type="entry name" value="RVT_2"/>
    <property type="match status" value="1"/>
</dbReference>
<dbReference type="InterPro" id="IPR043502">
    <property type="entry name" value="DNA/RNA_pol_sf"/>
</dbReference>
<proteinExistence type="predicted"/>
<evidence type="ECO:0000313" key="3">
    <source>
        <dbReference type="RefSeq" id="XP_019096456.1"/>
    </source>
</evidence>
<evidence type="ECO:0000259" key="1">
    <source>
        <dbReference type="Pfam" id="PF07727"/>
    </source>
</evidence>
<dbReference type="RefSeq" id="XP_019096456.1">
    <property type="nucleotide sequence ID" value="XM_019240911.1"/>
</dbReference>
<dbReference type="Proteomes" id="UP000694864">
    <property type="component" value="Chromosome 19"/>
</dbReference>
<dbReference type="InterPro" id="IPR013103">
    <property type="entry name" value="RVT_2"/>
</dbReference>
<dbReference type="CDD" id="cd09272">
    <property type="entry name" value="RNase_HI_RT_Ty1"/>
    <property type="match status" value="1"/>
</dbReference>
<organism evidence="2 3">
    <name type="scientific">Camelina sativa</name>
    <name type="common">False flax</name>
    <name type="synonym">Myagrum sativum</name>
    <dbReference type="NCBI Taxonomy" id="90675"/>
    <lineage>
        <taxon>Eukaryota</taxon>
        <taxon>Viridiplantae</taxon>
        <taxon>Streptophyta</taxon>
        <taxon>Embryophyta</taxon>
        <taxon>Tracheophyta</taxon>
        <taxon>Spermatophyta</taxon>
        <taxon>Magnoliopsida</taxon>
        <taxon>eudicotyledons</taxon>
        <taxon>Gunneridae</taxon>
        <taxon>Pentapetalae</taxon>
        <taxon>rosids</taxon>
        <taxon>malvids</taxon>
        <taxon>Brassicales</taxon>
        <taxon>Brassicaceae</taxon>
        <taxon>Camelineae</taxon>
        <taxon>Camelina</taxon>
    </lineage>
</organism>